<dbReference type="InterPro" id="IPR046450">
    <property type="entry name" value="PA_dom_sf"/>
</dbReference>
<dbReference type="GO" id="GO:0008235">
    <property type="term" value="F:metalloexopeptidase activity"/>
    <property type="evidence" value="ECO:0007669"/>
    <property type="project" value="InterPro"/>
</dbReference>
<comment type="cofactor">
    <cofactor evidence="1">
        <name>Zn(2+)</name>
        <dbReference type="ChEBI" id="CHEBI:29105"/>
    </cofactor>
</comment>
<evidence type="ECO:0000313" key="15">
    <source>
        <dbReference type="Proteomes" id="UP000316270"/>
    </source>
</evidence>
<evidence type="ECO:0000256" key="9">
    <source>
        <dbReference type="ARBA" id="ARBA00022833"/>
    </source>
</evidence>
<dbReference type="STRING" id="50376.A0A517LN40"/>
<evidence type="ECO:0000256" key="2">
    <source>
        <dbReference type="ARBA" id="ARBA00004613"/>
    </source>
</evidence>
<keyword evidence="15" id="KW-1185">Reference proteome</keyword>
<dbReference type="GO" id="GO:0046872">
    <property type="term" value="F:metal ion binding"/>
    <property type="evidence" value="ECO:0007669"/>
    <property type="project" value="UniProtKB-KW"/>
</dbReference>
<comment type="subcellular location">
    <subcellularLocation>
        <location evidence="2">Secreted</location>
    </subcellularLocation>
</comment>
<dbReference type="Proteomes" id="UP000316270">
    <property type="component" value="Chromosome 16"/>
</dbReference>
<proteinExistence type="inferred from homology"/>
<dbReference type="SUPFAM" id="SSF52025">
    <property type="entry name" value="PA domain"/>
    <property type="match status" value="1"/>
</dbReference>
<evidence type="ECO:0000256" key="1">
    <source>
        <dbReference type="ARBA" id="ARBA00001947"/>
    </source>
</evidence>
<protein>
    <recommendedName>
        <fullName evidence="11">Peptide hydrolase</fullName>
        <ecNumber evidence="11">3.4.-.-</ecNumber>
    </recommendedName>
</protein>
<comment type="similarity">
    <text evidence="3">Belongs to the peptidase M28 family. M28B subfamily.</text>
</comment>
<gene>
    <name evidence="14" type="ORF">FKW77_006140</name>
</gene>
<keyword evidence="10" id="KW-0325">Glycoprotein</keyword>
<keyword evidence="6 11" id="KW-0479">Metal-binding</keyword>
<evidence type="ECO:0000259" key="13">
    <source>
        <dbReference type="Pfam" id="PF04389"/>
    </source>
</evidence>
<feature type="domain" description="PA" evidence="12">
    <location>
        <begin position="133"/>
        <end position="215"/>
    </location>
</feature>
<keyword evidence="8 11" id="KW-0378">Hydrolase</keyword>
<evidence type="ECO:0000256" key="10">
    <source>
        <dbReference type="ARBA" id="ARBA00023180"/>
    </source>
</evidence>
<evidence type="ECO:0000313" key="14">
    <source>
        <dbReference type="EMBL" id="QDS77006.1"/>
    </source>
</evidence>
<dbReference type="GO" id="GO:0005576">
    <property type="term" value="C:extracellular region"/>
    <property type="evidence" value="ECO:0007669"/>
    <property type="project" value="UniProtKB-SubCell"/>
</dbReference>
<evidence type="ECO:0000256" key="3">
    <source>
        <dbReference type="ARBA" id="ARBA00005634"/>
    </source>
</evidence>
<keyword evidence="4" id="KW-0964">Secreted</keyword>
<evidence type="ECO:0000256" key="6">
    <source>
        <dbReference type="ARBA" id="ARBA00022723"/>
    </source>
</evidence>
<evidence type="ECO:0000256" key="11">
    <source>
        <dbReference type="RuleBase" id="RU361240"/>
    </source>
</evidence>
<dbReference type="InterPro" id="IPR045175">
    <property type="entry name" value="M28_fam"/>
</dbReference>
<evidence type="ECO:0000256" key="8">
    <source>
        <dbReference type="ARBA" id="ARBA00022801"/>
    </source>
</evidence>
<dbReference type="InterPro" id="IPR007484">
    <property type="entry name" value="Peptidase_M28"/>
</dbReference>
<keyword evidence="5 11" id="KW-0645">Protease</keyword>
<dbReference type="GO" id="GO:0006508">
    <property type="term" value="P:proteolysis"/>
    <property type="evidence" value="ECO:0007669"/>
    <property type="project" value="UniProtKB-KW"/>
</dbReference>
<evidence type="ECO:0000256" key="4">
    <source>
        <dbReference type="ARBA" id="ARBA00022525"/>
    </source>
</evidence>
<feature type="chain" id="PRO_5022255517" description="Peptide hydrolase" evidence="11">
    <location>
        <begin position="20"/>
        <end position="507"/>
    </location>
</feature>
<dbReference type="AlphaFoldDB" id="A0A517LN40"/>
<keyword evidence="9 11" id="KW-0862">Zinc</keyword>
<feature type="domain" description="Peptidase M28" evidence="13">
    <location>
        <begin position="242"/>
        <end position="456"/>
    </location>
</feature>
<dbReference type="PANTHER" id="PTHR12147">
    <property type="entry name" value="METALLOPEPTIDASE M28 FAMILY MEMBER"/>
    <property type="match status" value="1"/>
</dbReference>
<dbReference type="Gene3D" id="3.40.630.10">
    <property type="entry name" value="Zn peptidases"/>
    <property type="match status" value="1"/>
</dbReference>
<evidence type="ECO:0000256" key="5">
    <source>
        <dbReference type="ARBA" id="ARBA00022670"/>
    </source>
</evidence>
<dbReference type="OrthoDB" id="10013407at2759"/>
<dbReference type="Pfam" id="PF04389">
    <property type="entry name" value="Peptidase_M28"/>
    <property type="match status" value="1"/>
</dbReference>
<evidence type="ECO:0000259" key="12">
    <source>
        <dbReference type="Pfam" id="PF02225"/>
    </source>
</evidence>
<keyword evidence="7 11" id="KW-0732">Signal</keyword>
<dbReference type="EC" id="3.4.-.-" evidence="11"/>
<name>A0A517LN40_9PEZI</name>
<evidence type="ECO:0000256" key="7">
    <source>
        <dbReference type="ARBA" id="ARBA00022729"/>
    </source>
</evidence>
<sequence length="507" mass="54866">MRLTLYYVAVLSAVSSISAVSPYDTKPKVDSTVLQAQVKLSKLLGHAKALEAIAYKTPDRNRAMGTPGHEATVKYIKDQLTLPVLENYYDVTLQTFNFSIMDSAVASVVIDGKNTTVKIGYDSPSGKFNTSIVLILNNGCDESDYPPSVKGKIALIIRGRCIFADKSSLAGRQGAVAVIVYNNGPGTFSFTVEDKPAFGPLVPIVSISGEDGNTLVDSIKKGHVLNAEFDVKTSLRFVNSTNILAQSKHGDPENILQLGAHSDSVPAGPGINDDGSGVSALIEVAILLSGYKIRNRVVFSWWTGEELGDVGSDKWVVSKSDQDLLKIKAYLNFDMLASPNFEYQVLDGDGAVFNKPGPAGSASIEKLFIDYLKGRGLNYSFSEVEGPSDFEPFQFVDVPIGGLSTGDDKNKTKEGVEKFGGVEGQKFDPNNHSARDTVANLNTTAFLTCTQAVAHAVATYANSFESIKYPGTKREVTTAEKRKRDAARTARMAGRPVVRRKKVYYRI</sequence>
<dbReference type="InterPro" id="IPR003137">
    <property type="entry name" value="PA_domain"/>
</dbReference>
<reference evidence="14 15" key="1">
    <citation type="submission" date="2019-07" db="EMBL/GenBank/DDBJ databases">
        <title>Finished genome of Venturia effusa.</title>
        <authorList>
            <person name="Young C.A."/>
            <person name="Cox M.P."/>
            <person name="Ganley A.R.D."/>
            <person name="David W.J."/>
        </authorList>
    </citation>
    <scope>NUCLEOTIDE SEQUENCE [LARGE SCALE GENOMIC DNA]</scope>
    <source>
        <strain evidence="15">albino</strain>
    </source>
</reference>
<accession>A0A517LN40</accession>
<dbReference type="Gene3D" id="3.50.30.30">
    <property type="match status" value="1"/>
</dbReference>
<dbReference type="SUPFAM" id="SSF53187">
    <property type="entry name" value="Zn-dependent exopeptidases"/>
    <property type="match status" value="1"/>
</dbReference>
<feature type="signal peptide" evidence="11">
    <location>
        <begin position="1"/>
        <end position="19"/>
    </location>
</feature>
<dbReference type="PANTHER" id="PTHR12147:SF26">
    <property type="entry name" value="PEPTIDASE M28 DOMAIN-CONTAINING PROTEIN"/>
    <property type="match status" value="1"/>
</dbReference>
<dbReference type="EMBL" id="CP042200">
    <property type="protein sequence ID" value="QDS77006.1"/>
    <property type="molecule type" value="Genomic_DNA"/>
</dbReference>
<dbReference type="Pfam" id="PF02225">
    <property type="entry name" value="PA"/>
    <property type="match status" value="1"/>
</dbReference>
<organism evidence="14 15">
    <name type="scientific">Venturia effusa</name>
    <dbReference type="NCBI Taxonomy" id="50376"/>
    <lineage>
        <taxon>Eukaryota</taxon>
        <taxon>Fungi</taxon>
        <taxon>Dikarya</taxon>
        <taxon>Ascomycota</taxon>
        <taxon>Pezizomycotina</taxon>
        <taxon>Dothideomycetes</taxon>
        <taxon>Pleosporomycetidae</taxon>
        <taxon>Venturiales</taxon>
        <taxon>Venturiaceae</taxon>
        <taxon>Venturia</taxon>
    </lineage>
</organism>